<dbReference type="PIRSF" id="PIRSF028188">
    <property type="entry name" value="Amdntrnsf_FN0238"/>
    <property type="match status" value="1"/>
</dbReference>
<organism evidence="1 2">
    <name type="scientific">Pseudovibrio ascidiaceicola</name>
    <dbReference type="NCBI Taxonomy" id="285279"/>
    <lineage>
        <taxon>Bacteria</taxon>
        <taxon>Pseudomonadati</taxon>
        <taxon>Pseudomonadota</taxon>
        <taxon>Alphaproteobacteria</taxon>
        <taxon>Hyphomicrobiales</taxon>
        <taxon>Stappiaceae</taxon>
        <taxon>Pseudovibrio</taxon>
    </lineage>
</organism>
<comment type="caution">
    <text evidence="1">The sequence shown here is derived from an EMBL/GenBank/DDBJ whole genome shotgun (WGS) entry which is preliminary data.</text>
</comment>
<dbReference type="PANTHER" id="PTHR43224:SF1">
    <property type="entry name" value="AMIDINOTRANSFERASE"/>
    <property type="match status" value="1"/>
</dbReference>
<dbReference type="Gene3D" id="3.75.10.10">
    <property type="entry name" value="L-arginine/glycine Amidinotransferase, Chain A"/>
    <property type="match status" value="1"/>
</dbReference>
<sequence length="325" mass="36200">MTNHRPTLRSVQAPSAVVMIRPLFFSTSKDAAQSSSRSLIGESQRDIDFAEQAYVEISAAADELSRHGVDVHLFEDKSRDTPKSVFLNNWLSTHAGGYVTIYPMQAESRRKERRDDVIELLKTEYRVQDVVDFSELEEEQQFLEGTGAMVFDNIERVVYAVPSNHADKQALEQFCDHFKYEPVIFEAQHSDGKPVAHTNAVLCIGTGIALIGSDLIIDPAQKAEIIRRLEQSGRLVVQLSNGQIEACVGRSIELHSKTEGLLLAMSEGAYASLHQEQIDLIEQSTKIVQLKLDTIEQAGGSARCTMAGIHLNLREFEPELETEAT</sequence>
<dbReference type="EMBL" id="FOSK01000001">
    <property type="protein sequence ID" value="SFK03046.1"/>
    <property type="molecule type" value="Genomic_DNA"/>
</dbReference>
<gene>
    <name evidence="1" type="ORF">SAMN04488518_101846</name>
</gene>
<protein>
    <recommendedName>
        <fullName evidence="3">Amidinotransferase</fullName>
    </recommendedName>
</protein>
<dbReference type="PANTHER" id="PTHR43224">
    <property type="entry name" value="AMIDINOTRANSFERASE"/>
    <property type="match status" value="1"/>
</dbReference>
<name>A0A1I3W9B8_9HYPH</name>
<dbReference type="SUPFAM" id="SSF55909">
    <property type="entry name" value="Pentein"/>
    <property type="match status" value="1"/>
</dbReference>
<evidence type="ECO:0000313" key="2">
    <source>
        <dbReference type="Proteomes" id="UP000199598"/>
    </source>
</evidence>
<accession>A0A1I3W9B8</accession>
<reference evidence="1 2" key="1">
    <citation type="submission" date="2016-10" db="EMBL/GenBank/DDBJ databases">
        <authorList>
            <person name="Varghese N."/>
            <person name="Submissions S."/>
        </authorList>
    </citation>
    <scope>NUCLEOTIDE SEQUENCE [LARGE SCALE GENOMIC DNA]</scope>
    <source>
        <strain evidence="1 2">DSM 16392</strain>
    </source>
</reference>
<dbReference type="InterPro" id="IPR014541">
    <property type="entry name" value="Amdntrnsf_FN0238"/>
</dbReference>
<dbReference type="Proteomes" id="UP000199598">
    <property type="component" value="Unassembled WGS sequence"/>
</dbReference>
<dbReference type="RefSeq" id="WP_208860042.1">
    <property type="nucleotide sequence ID" value="NZ_FOSK01000001.1"/>
</dbReference>
<evidence type="ECO:0000313" key="1">
    <source>
        <dbReference type="EMBL" id="SFK03046.1"/>
    </source>
</evidence>
<dbReference type="Pfam" id="PF19420">
    <property type="entry name" value="DDAH_eukar"/>
    <property type="match status" value="1"/>
</dbReference>
<proteinExistence type="predicted"/>
<evidence type="ECO:0008006" key="3">
    <source>
        <dbReference type="Google" id="ProtNLM"/>
    </source>
</evidence>
<keyword evidence="2" id="KW-1185">Reference proteome</keyword>